<evidence type="ECO:0000313" key="8">
    <source>
        <dbReference type="EMBL" id="SBV91874.1"/>
    </source>
</evidence>
<comment type="function">
    <text evidence="3">Involved in chemotaxis. Part of a chemotaxis signal transduction system that modulates chemotaxis in response to various stimuli. Catalyzes the demethylation of specific methylglutamate residues introduced into the chemoreceptors (methyl-accepting chemotaxis proteins or MCP) by CheR. Also mediates the irreversible deamidation of specific glutamine residues to glutamic acid.</text>
</comment>
<evidence type="ECO:0000256" key="5">
    <source>
        <dbReference type="PROSITE-ProRule" id="PRU00169"/>
    </source>
</evidence>
<keyword evidence="3" id="KW-0963">Cytoplasm</keyword>
<evidence type="ECO:0000256" key="2">
    <source>
        <dbReference type="ARBA" id="ARBA00048267"/>
    </source>
</evidence>
<evidence type="ECO:0000259" key="7">
    <source>
        <dbReference type="PROSITE" id="PS50122"/>
    </source>
</evidence>
<dbReference type="CDD" id="cd16432">
    <property type="entry name" value="CheB_Rec"/>
    <property type="match status" value="1"/>
</dbReference>
<dbReference type="AlphaFoldDB" id="A0A212IXJ4"/>
<dbReference type="InterPro" id="IPR011006">
    <property type="entry name" value="CheY-like_superfamily"/>
</dbReference>
<dbReference type="CDD" id="cd17541">
    <property type="entry name" value="REC_CheB-like"/>
    <property type="match status" value="1"/>
</dbReference>
<protein>
    <recommendedName>
        <fullName evidence="3">Protein-glutamate methylesterase/protein-glutamine glutaminase</fullName>
        <ecNumber evidence="3">3.1.1.61</ecNumber>
        <ecNumber evidence="3">3.5.1.44</ecNumber>
    </recommendedName>
</protein>
<comment type="catalytic activity">
    <reaction evidence="2 3">
        <text>[protein]-L-glutamate 5-O-methyl ester + H2O = L-glutamyl-[protein] + methanol + H(+)</text>
        <dbReference type="Rhea" id="RHEA:23236"/>
        <dbReference type="Rhea" id="RHEA-COMP:10208"/>
        <dbReference type="Rhea" id="RHEA-COMP:10311"/>
        <dbReference type="ChEBI" id="CHEBI:15377"/>
        <dbReference type="ChEBI" id="CHEBI:15378"/>
        <dbReference type="ChEBI" id="CHEBI:17790"/>
        <dbReference type="ChEBI" id="CHEBI:29973"/>
        <dbReference type="ChEBI" id="CHEBI:82795"/>
        <dbReference type="EC" id="3.1.1.61"/>
    </reaction>
</comment>
<proteinExistence type="inferred from homology"/>
<accession>A0A212IXJ4</accession>
<dbReference type="PIRSF" id="PIRSF000876">
    <property type="entry name" value="RR_chemtxs_CheB"/>
    <property type="match status" value="1"/>
</dbReference>
<dbReference type="InterPro" id="IPR008248">
    <property type="entry name" value="CheB-like"/>
</dbReference>
<feature type="modified residue" description="4-aspartylphosphate" evidence="3 5">
    <location>
        <position position="54"/>
    </location>
</feature>
<dbReference type="SUPFAM" id="SSF52738">
    <property type="entry name" value="Methylesterase CheB, C-terminal domain"/>
    <property type="match status" value="1"/>
</dbReference>
<comment type="similarity">
    <text evidence="3">Belongs to the CheB family.</text>
</comment>
<dbReference type="EMBL" id="FLUP01000001">
    <property type="protein sequence ID" value="SBV91874.1"/>
    <property type="molecule type" value="Genomic_DNA"/>
</dbReference>
<feature type="active site" evidence="3 4">
    <location>
        <position position="201"/>
    </location>
</feature>
<dbReference type="SMART" id="SM00448">
    <property type="entry name" value="REC"/>
    <property type="match status" value="1"/>
</dbReference>
<dbReference type="Gene3D" id="3.40.50.2300">
    <property type="match status" value="1"/>
</dbReference>
<dbReference type="HAMAP" id="MF_00099">
    <property type="entry name" value="CheB_chemtxs"/>
    <property type="match status" value="1"/>
</dbReference>
<evidence type="ECO:0000256" key="1">
    <source>
        <dbReference type="ARBA" id="ARBA00022801"/>
    </source>
</evidence>
<evidence type="ECO:0000259" key="6">
    <source>
        <dbReference type="PROSITE" id="PS50110"/>
    </source>
</evidence>
<feature type="active site" evidence="3 4">
    <location>
        <position position="174"/>
    </location>
</feature>
<dbReference type="EC" id="3.5.1.44" evidence="3"/>
<feature type="active site" evidence="3 4">
    <location>
        <position position="297"/>
    </location>
</feature>
<evidence type="ECO:0000256" key="3">
    <source>
        <dbReference type="HAMAP-Rule" id="MF_00099"/>
    </source>
</evidence>
<dbReference type="GO" id="GO:0000156">
    <property type="term" value="F:phosphorelay response regulator activity"/>
    <property type="evidence" value="ECO:0007669"/>
    <property type="project" value="InterPro"/>
</dbReference>
<dbReference type="GO" id="GO:0005737">
    <property type="term" value="C:cytoplasm"/>
    <property type="evidence" value="ECO:0007669"/>
    <property type="project" value="UniProtKB-SubCell"/>
</dbReference>
<keyword evidence="3 4" id="KW-0145">Chemotaxis</keyword>
<gene>
    <name evidence="3 8" type="primary">cheB</name>
    <name evidence="8" type="ORF">KM92DES2_10192</name>
</gene>
<name>A0A212IXJ4_9BACT</name>
<keyword evidence="1 3" id="KW-0378">Hydrolase</keyword>
<feature type="domain" description="CheB-type methylesterase" evidence="7">
    <location>
        <begin position="161"/>
        <end position="354"/>
    </location>
</feature>
<dbReference type="GO" id="GO:0050568">
    <property type="term" value="F:protein-glutamine glutaminase activity"/>
    <property type="evidence" value="ECO:0007669"/>
    <property type="project" value="UniProtKB-UniRule"/>
</dbReference>
<organism evidence="8">
    <name type="scientific">uncultured Desulfovibrio sp</name>
    <dbReference type="NCBI Taxonomy" id="167968"/>
    <lineage>
        <taxon>Bacteria</taxon>
        <taxon>Pseudomonadati</taxon>
        <taxon>Thermodesulfobacteriota</taxon>
        <taxon>Desulfovibrionia</taxon>
        <taxon>Desulfovibrionales</taxon>
        <taxon>Desulfovibrionaceae</taxon>
        <taxon>Desulfovibrio</taxon>
        <taxon>environmental samples</taxon>
    </lineage>
</organism>
<dbReference type="GO" id="GO:0008984">
    <property type="term" value="F:protein-glutamate methylesterase activity"/>
    <property type="evidence" value="ECO:0007669"/>
    <property type="project" value="UniProtKB-UniRule"/>
</dbReference>
<dbReference type="GO" id="GO:0006935">
    <property type="term" value="P:chemotaxis"/>
    <property type="evidence" value="ECO:0007669"/>
    <property type="project" value="UniProtKB-UniRule"/>
</dbReference>
<dbReference type="PANTHER" id="PTHR42872">
    <property type="entry name" value="PROTEIN-GLUTAMATE METHYLESTERASE/PROTEIN-GLUTAMINE GLUTAMINASE"/>
    <property type="match status" value="1"/>
</dbReference>
<dbReference type="PANTHER" id="PTHR42872:SF3">
    <property type="entry name" value="PROTEIN-GLUTAMATE METHYLESTERASE_PROTEIN-GLUTAMINE GLUTAMINASE 1"/>
    <property type="match status" value="1"/>
</dbReference>
<dbReference type="Gene3D" id="3.40.50.180">
    <property type="entry name" value="Methylesterase CheB, C-terminal domain"/>
    <property type="match status" value="1"/>
</dbReference>
<keyword evidence="3 5" id="KW-0597">Phosphoprotein</keyword>
<evidence type="ECO:0000256" key="4">
    <source>
        <dbReference type="PROSITE-ProRule" id="PRU00050"/>
    </source>
</evidence>
<feature type="domain" description="Response regulatory" evidence="6">
    <location>
        <begin position="3"/>
        <end position="120"/>
    </location>
</feature>
<dbReference type="EC" id="3.1.1.61" evidence="3"/>
<comment type="subcellular location">
    <subcellularLocation>
        <location evidence="3">Cytoplasm</location>
    </subcellularLocation>
</comment>
<comment type="domain">
    <text evidence="3">Contains a C-terminal catalytic domain, and an N-terminal region which modulates catalytic activity.</text>
</comment>
<dbReference type="InterPro" id="IPR000673">
    <property type="entry name" value="Sig_transdc_resp-reg_Me-estase"/>
</dbReference>
<dbReference type="InterPro" id="IPR001789">
    <property type="entry name" value="Sig_transdc_resp-reg_receiver"/>
</dbReference>
<dbReference type="RefSeq" id="WP_192111585.1">
    <property type="nucleotide sequence ID" value="NZ_CABUEN010000020.1"/>
</dbReference>
<dbReference type="PROSITE" id="PS50110">
    <property type="entry name" value="RESPONSE_REGULATORY"/>
    <property type="match status" value="1"/>
</dbReference>
<comment type="PTM">
    <text evidence="3">Phosphorylated by CheA. Phosphorylation of the N-terminal regulatory domain activates the methylesterase activity.</text>
</comment>
<sequence length="354" mass="38148">MISVLVVDDSTFMRNTITSLLEQDSEIKVVGTARNGQEALEKAEELDPDVMTLDVDLPRLDGLGVLQQLMKKTPIPVLMVSSLTQSGAESTLKALEYGALDFIPKTMSCDRECFGAELQRKVRAIARRKTIIKLKYRRINQIQVPVPRPQPSQPADYVQTPCTGPRDLVVIGVSTGGPPVVQKILSALPADLPACILIAQHMPAAFTNPFAKRLDSVCQIGVTEAQDGDKFKTGHAYVCPGGKHLGIRMRGPLPEIFVAEEPRDALYKPSANVLFETAGKAMGRRTLGVILTGMGSDGCEGSKVLKEKGGCLIAQNEASCVVYGMPKAIVDNKLANLILDVDDIANAIITTVRG</sequence>
<dbReference type="InterPro" id="IPR035909">
    <property type="entry name" value="CheB_C"/>
</dbReference>
<dbReference type="PROSITE" id="PS50122">
    <property type="entry name" value="CHEB"/>
    <property type="match status" value="1"/>
</dbReference>
<dbReference type="Pfam" id="PF00072">
    <property type="entry name" value="Response_reg"/>
    <property type="match status" value="1"/>
</dbReference>
<dbReference type="Pfam" id="PF01339">
    <property type="entry name" value="CheB_methylest"/>
    <property type="match status" value="1"/>
</dbReference>
<dbReference type="NCBIfam" id="NF001965">
    <property type="entry name" value="PRK00742.1"/>
    <property type="match status" value="1"/>
</dbReference>
<reference evidence="8" key="1">
    <citation type="submission" date="2016-04" db="EMBL/GenBank/DDBJ databases">
        <authorList>
            <person name="Evans L.H."/>
            <person name="Alamgir A."/>
            <person name="Owens N."/>
            <person name="Weber N.D."/>
            <person name="Virtaneva K."/>
            <person name="Barbian K."/>
            <person name="Babar A."/>
            <person name="Rosenke K."/>
        </authorList>
    </citation>
    <scope>NUCLEOTIDE SEQUENCE</scope>
    <source>
        <strain evidence="8">92-2</strain>
    </source>
</reference>
<comment type="catalytic activity">
    <reaction evidence="3">
        <text>L-glutaminyl-[protein] + H2O = L-glutamyl-[protein] + NH4(+)</text>
        <dbReference type="Rhea" id="RHEA:16441"/>
        <dbReference type="Rhea" id="RHEA-COMP:10207"/>
        <dbReference type="Rhea" id="RHEA-COMP:10208"/>
        <dbReference type="ChEBI" id="CHEBI:15377"/>
        <dbReference type="ChEBI" id="CHEBI:28938"/>
        <dbReference type="ChEBI" id="CHEBI:29973"/>
        <dbReference type="ChEBI" id="CHEBI:30011"/>
        <dbReference type="EC" id="3.5.1.44"/>
    </reaction>
</comment>
<dbReference type="SUPFAM" id="SSF52172">
    <property type="entry name" value="CheY-like"/>
    <property type="match status" value="1"/>
</dbReference>